<keyword evidence="2" id="KW-1185">Reference proteome</keyword>
<dbReference type="OrthoDB" id="4481859at2"/>
<reference evidence="2" key="1">
    <citation type="submission" date="2016-10" db="EMBL/GenBank/DDBJ databases">
        <authorList>
            <person name="Varghese N."/>
            <person name="Submissions S."/>
        </authorList>
    </citation>
    <scope>NUCLEOTIDE SEQUENCE [LARGE SCALE GENOMIC DNA]</scope>
    <source>
        <strain evidence="2">CGMCC 1.10783</strain>
    </source>
</reference>
<dbReference type="Proteomes" id="UP000182130">
    <property type="component" value="Unassembled WGS sequence"/>
</dbReference>
<gene>
    <name evidence="1" type="ORF">SAMN05216555_10576</name>
</gene>
<dbReference type="Pfam" id="PF12697">
    <property type="entry name" value="Abhydrolase_6"/>
    <property type="match status" value="1"/>
</dbReference>
<dbReference type="SUPFAM" id="SSF53474">
    <property type="entry name" value="alpha/beta-Hydrolases"/>
    <property type="match status" value="1"/>
</dbReference>
<dbReference type="PANTHER" id="PTHR43194">
    <property type="entry name" value="HYDROLASE ALPHA/BETA FOLD FAMILY"/>
    <property type="match status" value="1"/>
</dbReference>
<proteinExistence type="predicted"/>
<sequence length="281" mass="29667">MKEKVQVAISADGTEIVGRVRGEGPSLVLIHGGWGDGEVGYEAMVPYLARQFTCYTPSTRGRGLSGDNPDHSVDRLVEDLVAFIDMIGGPVCLVGWSGIEAVLGAAARSDAVAALVIFEGYVPTVADDEELAGLVSAVERTAAAAAVGNLADAARAFAPYVVNDTERSALAPDFHERWGRSIPAMLRYFQQNATADGPKAYDGGQLARISVPVLALWGTGTTHPAFVEKSARYLAEHLADAQVRELAGVGHFAPVVAPELLARELASFFGKVGAMENSWIS</sequence>
<dbReference type="InterPro" id="IPR050228">
    <property type="entry name" value="Carboxylesterase_BioH"/>
</dbReference>
<dbReference type="RefSeq" id="WP_084110945.1">
    <property type="nucleotide sequence ID" value="NZ_FNEI01000005.1"/>
</dbReference>
<dbReference type="STRING" id="1045773.SAMN05216555_10576"/>
<name>A0A1G8P6Q3_9MICC</name>
<dbReference type="InterPro" id="IPR029058">
    <property type="entry name" value="AB_hydrolase_fold"/>
</dbReference>
<accession>A0A1G8P6Q3</accession>
<dbReference type="AlphaFoldDB" id="A0A1G8P6Q3"/>
<protein>
    <submittedName>
        <fullName evidence="1">Pimeloyl-ACP methyl ester carboxylesterase</fullName>
    </submittedName>
</protein>
<dbReference type="InterPro" id="IPR000073">
    <property type="entry name" value="AB_hydrolase_1"/>
</dbReference>
<evidence type="ECO:0000313" key="2">
    <source>
        <dbReference type="Proteomes" id="UP000182130"/>
    </source>
</evidence>
<dbReference type="PANTHER" id="PTHR43194:SF5">
    <property type="entry name" value="PIMELOYL-[ACYL-CARRIER PROTEIN] METHYL ESTER ESTERASE"/>
    <property type="match status" value="1"/>
</dbReference>
<dbReference type="GO" id="GO:0003824">
    <property type="term" value="F:catalytic activity"/>
    <property type="evidence" value="ECO:0007669"/>
    <property type="project" value="UniProtKB-ARBA"/>
</dbReference>
<evidence type="ECO:0000313" key="1">
    <source>
        <dbReference type="EMBL" id="SDI88153.1"/>
    </source>
</evidence>
<dbReference type="EMBL" id="FNEI01000005">
    <property type="protein sequence ID" value="SDI88153.1"/>
    <property type="molecule type" value="Genomic_DNA"/>
</dbReference>
<organism evidence="1 2">
    <name type="scientific">Arthrobacter cupressi</name>
    <dbReference type="NCBI Taxonomy" id="1045773"/>
    <lineage>
        <taxon>Bacteria</taxon>
        <taxon>Bacillati</taxon>
        <taxon>Actinomycetota</taxon>
        <taxon>Actinomycetes</taxon>
        <taxon>Micrococcales</taxon>
        <taxon>Micrococcaceae</taxon>
        <taxon>Arthrobacter</taxon>
    </lineage>
</organism>
<dbReference type="Gene3D" id="3.40.50.1820">
    <property type="entry name" value="alpha/beta hydrolase"/>
    <property type="match status" value="1"/>
</dbReference>